<dbReference type="InterPro" id="IPR042184">
    <property type="entry name" value="YqeY/Aim41_N"/>
</dbReference>
<sequence length="147" mass="16171">MSLNEQLTADLKAAMKAKDKTKLSVVRMIKASLTNAKIKKAADLTDEEELQVVTTEMKQRKDSLAEFEKAGREDLSAEVKAEMAIVQNYLPAQLTDEELSAIIQETIDENGATSMKDMGNVMSKLMPKIKGRADGGQVNQLVKKLLS</sequence>
<keyword evidence="2" id="KW-1185">Reference proteome</keyword>
<dbReference type="InterPro" id="IPR019004">
    <property type="entry name" value="YqeY/Aim41"/>
</dbReference>
<accession>A0ABW4DR31</accession>
<dbReference type="PANTHER" id="PTHR28055:SF1">
    <property type="entry name" value="ALTERED INHERITANCE OF MITOCHONDRIA PROTEIN 41, MITOCHONDRIAL"/>
    <property type="match status" value="1"/>
</dbReference>
<protein>
    <submittedName>
        <fullName evidence="1">GatB/YqeY domain-containing protein</fullName>
    </submittedName>
</protein>
<dbReference type="InterPro" id="IPR003789">
    <property type="entry name" value="Asn/Gln_tRNA_amidoTrase-B-like"/>
</dbReference>
<name>A0ABW4DR31_9LACO</name>
<dbReference type="Gene3D" id="1.10.10.410">
    <property type="match status" value="1"/>
</dbReference>
<evidence type="ECO:0000313" key="2">
    <source>
        <dbReference type="Proteomes" id="UP001597244"/>
    </source>
</evidence>
<dbReference type="InterPro" id="IPR023168">
    <property type="entry name" value="GatB_Yqey_C_2"/>
</dbReference>
<dbReference type="PANTHER" id="PTHR28055">
    <property type="entry name" value="ALTERED INHERITANCE OF MITOCHONDRIA PROTEIN 41, MITOCHONDRIAL"/>
    <property type="match status" value="1"/>
</dbReference>
<dbReference type="EMBL" id="JBHTOF010000098">
    <property type="protein sequence ID" value="MFD1466178.1"/>
    <property type="molecule type" value="Genomic_DNA"/>
</dbReference>
<reference evidence="2" key="1">
    <citation type="journal article" date="2019" name="Int. J. Syst. Evol. Microbiol.">
        <title>The Global Catalogue of Microorganisms (GCM) 10K type strain sequencing project: providing services to taxonomists for standard genome sequencing and annotation.</title>
        <authorList>
            <consortium name="The Broad Institute Genomics Platform"/>
            <consortium name="The Broad Institute Genome Sequencing Center for Infectious Disease"/>
            <person name="Wu L."/>
            <person name="Ma J."/>
        </authorList>
    </citation>
    <scope>NUCLEOTIDE SEQUENCE [LARGE SCALE GENOMIC DNA]</scope>
    <source>
        <strain evidence="2">CCM 8951</strain>
    </source>
</reference>
<dbReference type="Gene3D" id="1.10.1510.10">
    <property type="entry name" value="Uncharacterised protein YqeY/AIM41 PF09424, N-terminal domain"/>
    <property type="match status" value="1"/>
</dbReference>
<dbReference type="SUPFAM" id="SSF89095">
    <property type="entry name" value="GatB/YqeY motif"/>
    <property type="match status" value="1"/>
</dbReference>
<dbReference type="Pfam" id="PF09424">
    <property type="entry name" value="YqeY"/>
    <property type="match status" value="1"/>
</dbReference>
<gene>
    <name evidence="1" type="ORF">ACFQ4L_08905</name>
</gene>
<evidence type="ECO:0000313" key="1">
    <source>
        <dbReference type="EMBL" id="MFD1466178.1"/>
    </source>
</evidence>
<dbReference type="RefSeq" id="WP_125578060.1">
    <property type="nucleotide sequence ID" value="NZ_JBHTOF010000098.1"/>
</dbReference>
<organism evidence="1 2">
    <name type="scientific">Lapidilactobacillus mulanensis</name>
    <dbReference type="NCBI Taxonomy" id="2485999"/>
    <lineage>
        <taxon>Bacteria</taxon>
        <taxon>Bacillati</taxon>
        <taxon>Bacillota</taxon>
        <taxon>Bacilli</taxon>
        <taxon>Lactobacillales</taxon>
        <taxon>Lactobacillaceae</taxon>
        <taxon>Lapidilactobacillus</taxon>
    </lineage>
</organism>
<dbReference type="Proteomes" id="UP001597244">
    <property type="component" value="Unassembled WGS sequence"/>
</dbReference>
<comment type="caution">
    <text evidence="1">The sequence shown here is derived from an EMBL/GenBank/DDBJ whole genome shotgun (WGS) entry which is preliminary data.</text>
</comment>
<proteinExistence type="predicted"/>